<dbReference type="Proteomes" id="UP000886749">
    <property type="component" value="Unassembled WGS sequence"/>
</dbReference>
<feature type="region of interest" description="Disordered" evidence="8">
    <location>
        <begin position="1"/>
        <end position="136"/>
    </location>
</feature>
<feature type="compositionally biased region" description="Basic residues" evidence="8">
    <location>
        <begin position="125"/>
        <end position="136"/>
    </location>
</feature>
<reference evidence="11" key="1">
    <citation type="submission" date="2020-10" db="EMBL/GenBank/DDBJ databases">
        <authorList>
            <person name="Gilroy R."/>
        </authorList>
    </citation>
    <scope>NUCLEOTIDE SEQUENCE</scope>
    <source>
        <strain evidence="11">CHK184-25365</strain>
    </source>
</reference>
<feature type="compositionally biased region" description="Basic and acidic residues" evidence="8">
    <location>
        <begin position="69"/>
        <end position="78"/>
    </location>
</feature>
<organism evidence="11 12">
    <name type="scientific">Candidatus Egerieicola pullicola</name>
    <dbReference type="NCBI Taxonomy" id="2840775"/>
    <lineage>
        <taxon>Bacteria</taxon>
        <taxon>Bacillati</taxon>
        <taxon>Bacillota</taxon>
        <taxon>Clostridia</taxon>
        <taxon>Eubacteriales</taxon>
        <taxon>Oscillospiraceae</taxon>
        <taxon>Oscillospiraceae incertae sedis</taxon>
        <taxon>Candidatus Egerieicola</taxon>
    </lineage>
</organism>
<evidence type="ECO:0000256" key="6">
    <source>
        <dbReference type="ARBA" id="ARBA00023136"/>
    </source>
</evidence>
<sequence>MAKRPQSKKKGRQPVAPKSASPPASPPPRPVRKRELFDQDAPPPVRRSSSQLTAPRPVRTRVEPPAQPPRRDPTHVHVDSVQQVSQARREQSKKKQKENKKRSKQLAKEQKKQQELQKKQQAQERRKRVNRVRRKRRRKHNRALYYILAVIVIVAAGVILSTTVFFQIETITVEGTQRYTAEQLAQYGGVKMGDNLFRINLDQIEEQAVEGCTTLDSVQVRRNLPNTLVFVCQEAEAKYGIVNGDQIYILSSAGRIIDMVQRLDNYPDLILLSGPDVSGLGVGDFLEQDSFNSLANALNAAATAGIGDIRGAAIDGVEVSLNYQDRVTIHLGNVLDLDYKFSLVSEVLFNRIGSSEAGVLDASMEGRVTFRPMPLAEQSESLNQLAVIRNQGGTITADQAAQQVQEQPSPEQGQTPQDTTSENTSSDGAVSSGQEGENSAQSALEGQTSSQPSSPAEPETSGDTASQPQTASQGE</sequence>
<feature type="transmembrane region" description="Helical" evidence="9">
    <location>
        <begin position="143"/>
        <end position="168"/>
    </location>
</feature>
<keyword evidence="2" id="KW-1003">Cell membrane</keyword>
<evidence type="ECO:0000256" key="1">
    <source>
        <dbReference type="ARBA" id="ARBA00004370"/>
    </source>
</evidence>
<evidence type="ECO:0000256" key="9">
    <source>
        <dbReference type="SAM" id="Phobius"/>
    </source>
</evidence>
<comment type="caution">
    <text evidence="11">The sequence shown here is derived from an EMBL/GenBank/DDBJ whole genome shotgun (WGS) entry which is preliminary data.</text>
</comment>
<feature type="compositionally biased region" description="Polar residues" evidence="8">
    <location>
        <begin position="461"/>
        <end position="475"/>
    </location>
</feature>
<keyword evidence="4 9" id="KW-0812">Transmembrane</keyword>
<protein>
    <submittedName>
        <fullName evidence="11">FtsQ-type POTRA domain-containing protein</fullName>
    </submittedName>
</protein>
<evidence type="ECO:0000256" key="2">
    <source>
        <dbReference type="ARBA" id="ARBA00022475"/>
    </source>
</evidence>
<feature type="compositionally biased region" description="Polar residues" evidence="8">
    <location>
        <begin position="398"/>
        <end position="454"/>
    </location>
</feature>
<dbReference type="PANTHER" id="PTHR37820">
    <property type="entry name" value="CELL DIVISION PROTEIN DIVIB"/>
    <property type="match status" value="1"/>
</dbReference>
<keyword evidence="7" id="KW-0131">Cell cycle</keyword>
<evidence type="ECO:0000256" key="8">
    <source>
        <dbReference type="SAM" id="MobiDB-lite"/>
    </source>
</evidence>
<dbReference type="PROSITE" id="PS51779">
    <property type="entry name" value="POTRA"/>
    <property type="match status" value="1"/>
</dbReference>
<dbReference type="AlphaFoldDB" id="A0A9D1DCH6"/>
<dbReference type="PANTHER" id="PTHR37820:SF1">
    <property type="entry name" value="CELL DIVISION PROTEIN FTSQ"/>
    <property type="match status" value="1"/>
</dbReference>
<feature type="region of interest" description="Disordered" evidence="8">
    <location>
        <begin position="398"/>
        <end position="475"/>
    </location>
</feature>
<proteinExistence type="predicted"/>
<dbReference type="InterPro" id="IPR050487">
    <property type="entry name" value="FtsQ_DivIB"/>
</dbReference>
<feature type="compositionally biased region" description="Basic residues" evidence="8">
    <location>
        <begin position="91"/>
        <end position="105"/>
    </location>
</feature>
<evidence type="ECO:0000259" key="10">
    <source>
        <dbReference type="PROSITE" id="PS51779"/>
    </source>
</evidence>
<feature type="compositionally biased region" description="Basic residues" evidence="8">
    <location>
        <begin position="1"/>
        <end position="12"/>
    </location>
</feature>
<evidence type="ECO:0000313" key="11">
    <source>
        <dbReference type="EMBL" id="HIR40818.1"/>
    </source>
</evidence>
<name>A0A9D1DCH6_9FIRM</name>
<keyword evidence="5 9" id="KW-1133">Transmembrane helix</keyword>
<keyword evidence="6 9" id="KW-0472">Membrane</keyword>
<evidence type="ECO:0000256" key="7">
    <source>
        <dbReference type="ARBA" id="ARBA00023306"/>
    </source>
</evidence>
<feature type="domain" description="POTRA" evidence="10">
    <location>
        <begin position="166"/>
        <end position="235"/>
    </location>
</feature>
<dbReference type="GO" id="GO:0005886">
    <property type="term" value="C:plasma membrane"/>
    <property type="evidence" value="ECO:0007669"/>
    <property type="project" value="TreeGrafter"/>
</dbReference>
<evidence type="ECO:0000256" key="3">
    <source>
        <dbReference type="ARBA" id="ARBA00022618"/>
    </source>
</evidence>
<dbReference type="InterPro" id="IPR013685">
    <property type="entry name" value="POTRA_FtsQ_type"/>
</dbReference>
<dbReference type="GO" id="GO:0051301">
    <property type="term" value="P:cell division"/>
    <property type="evidence" value="ECO:0007669"/>
    <property type="project" value="UniProtKB-KW"/>
</dbReference>
<comment type="subcellular location">
    <subcellularLocation>
        <location evidence="1">Membrane</location>
    </subcellularLocation>
</comment>
<evidence type="ECO:0000256" key="4">
    <source>
        <dbReference type="ARBA" id="ARBA00022692"/>
    </source>
</evidence>
<accession>A0A9D1DCH6</accession>
<dbReference type="Gene3D" id="3.10.20.310">
    <property type="entry name" value="membrane protein fhac"/>
    <property type="match status" value="1"/>
</dbReference>
<feature type="compositionally biased region" description="Basic and acidic residues" evidence="8">
    <location>
        <begin position="106"/>
        <end position="124"/>
    </location>
</feature>
<dbReference type="EMBL" id="DVGY01000077">
    <property type="protein sequence ID" value="HIR40818.1"/>
    <property type="molecule type" value="Genomic_DNA"/>
</dbReference>
<dbReference type="Pfam" id="PF08478">
    <property type="entry name" value="POTRA_1"/>
    <property type="match status" value="1"/>
</dbReference>
<dbReference type="InterPro" id="IPR034746">
    <property type="entry name" value="POTRA"/>
</dbReference>
<reference evidence="11" key="2">
    <citation type="journal article" date="2021" name="PeerJ">
        <title>Extensive microbial diversity within the chicken gut microbiome revealed by metagenomics and culture.</title>
        <authorList>
            <person name="Gilroy R."/>
            <person name="Ravi A."/>
            <person name="Getino M."/>
            <person name="Pursley I."/>
            <person name="Horton D.L."/>
            <person name="Alikhan N.F."/>
            <person name="Baker D."/>
            <person name="Gharbi K."/>
            <person name="Hall N."/>
            <person name="Watson M."/>
            <person name="Adriaenssens E.M."/>
            <person name="Foster-Nyarko E."/>
            <person name="Jarju S."/>
            <person name="Secka A."/>
            <person name="Antonio M."/>
            <person name="Oren A."/>
            <person name="Chaudhuri R.R."/>
            <person name="La Ragione R."/>
            <person name="Hildebrand F."/>
            <person name="Pallen M.J."/>
        </authorList>
    </citation>
    <scope>NUCLEOTIDE SEQUENCE</scope>
    <source>
        <strain evidence="11">CHK184-25365</strain>
    </source>
</reference>
<gene>
    <name evidence="11" type="ORF">IAB36_03215</name>
</gene>
<evidence type="ECO:0000313" key="12">
    <source>
        <dbReference type="Proteomes" id="UP000886749"/>
    </source>
</evidence>
<evidence type="ECO:0000256" key="5">
    <source>
        <dbReference type="ARBA" id="ARBA00022989"/>
    </source>
</evidence>
<keyword evidence="3" id="KW-0132">Cell division</keyword>